<dbReference type="Gene3D" id="1.25.40.10">
    <property type="entry name" value="Tetratricopeptide repeat domain"/>
    <property type="match status" value="1"/>
</dbReference>
<evidence type="ECO:0000313" key="2">
    <source>
        <dbReference type="Proteomes" id="UP000022910"/>
    </source>
</evidence>
<name>A0A015IQ66_RHIIW</name>
<proteinExistence type="predicted"/>
<evidence type="ECO:0000313" key="1">
    <source>
        <dbReference type="EMBL" id="EXX59367.1"/>
    </source>
</evidence>
<keyword evidence="2" id="KW-1185">Reference proteome</keyword>
<dbReference type="OrthoDB" id="2384430at2759"/>
<gene>
    <name evidence="1" type="ORF">RirG_189800</name>
</gene>
<dbReference type="HOGENOM" id="CLU_1422113_0_0_1"/>
<dbReference type="Proteomes" id="UP000022910">
    <property type="component" value="Unassembled WGS sequence"/>
</dbReference>
<sequence>MSPLQKRCDLKYNLKINYFKLPKLELALKKAVEFYKRAANFEHHSEMRSNKGDKSKYVREIKGIGTKVEKKKAFELLKKHQILGHKLTESNLATLYKKGKGTKQCYDKATELYNKGYSNMFGWIILILIMMKKVKLKKRLLEEKSTSLINTFINGIKEDKISFHEFITRRLILPKYLKIIKLVKELKKFIL</sequence>
<dbReference type="InterPro" id="IPR011990">
    <property type="entry name" value="TPR-like_helical_dom_sf"/>
</dbReference>
<protein>
    <submittedName>
        <fullName evidence="1">Uncharacterized protein</fullName>
    </submittedName>
</protein>
<comment type="caution">
    <text evidence="1">The sequence shown here is derived from an EMBL/GenBank/DDBJ whole genome shotgun (WGS) entry which is preliminary data.</text>
</comment>
<dbReference type="AlphaFoldDB" id="A0A015IQ66"/>
<organism evidence="1 2">
    <name type="scientific">Rhizophagus irregularis (strain DAOM 197198w)</name>
    <name type="common">Glomus intraradices</name>
    <dbReference type="NCBI Taxonomy" id="1432141"/>
    <lineage>
        <taxon>Eukaryota</taxon>
        <taxon>Fungi</taxon>
        <taxon>Fungi incertae sedis</taxon>
        <taxon>Mucoromycota</taxon>
        <taxon>Glomeromycotina</taxon>
        <taxon>Glomeromycetes</taxon>
        <taxon>Glomerales</taxon>
        <taxon>Glomeraceae</taxon>
        <taxon>Rhizophagus</taxon>
    </lineage>
</organism>
<reference evidence="1 2" key="1">
    <citation type="submission" date="2014-02" db="EMBL/GenBank/DDBJ databases">
        <title>Single nucleus genome sequencing reveals high similarity among nuclei of an endomycorrhizal fungus.</title>
        <authorList>
            <person name="Lin K."/>
            <person name="Geurts R."/>
            <person name="Zhang Z."/>
            <person name="Limpens E."/>
            <person name="Saunders D.G."/>
            <person name="Mu D."/>
            <person name="Pang E."/>
            <person name="Cao H."/>
            <person name="Cha H."/>
            <person name="Lin T."/>
            <person name="Zhou Q."/>
            <person name="Shang Y."/>
            <person name="Li Y."/>
            <person name="Ivanov S."/>
            <person name="Sharma T."/>
            <person name="Velzen R.V."/>
            <person name="Ruijter N.D."/>
            <person name="Aanen D.K."/>
            <person name="Win J."/>
            <person name="Kamoun S."/>
            <person name="Bisseling T."/>
            <person name="Huang S."/>
        </authorList>
    </citation>
    <scope>NUCLEOTIDE SEQUENCE [LARGE SCALE GENOMIC DNA]</scope>
    <source>
        <strain evidence="2">DAOM197198w</strain>
    </source>
</reference>
<accession>A0A015IQ66</accession>
<dbReference type="SUPFAM" id="SSF81901">
    <property type="entry name" value="HCP-like"/>
    <property type="match status" value="1"/>
</dbReference>
<dbReference type="EMBL" id="JEMT01026495">
    <property type="protein sequence ID" value="EXX59367.1"/>
    <property type="molecule type" value="Genomic_DNA"/>
</dbReference>